<dbReference type="EMBL" id="LR798404">
    <property type="protein sequence ID" value="CAB5229924.1"/>
    <property type="molecule type" value="Genomic_DNA"/>
</dbReference>
<proteinExistence type="predicted"/>
<sequence>MTITNKTGDIHGRNKFSTLGIRCGYGPAHHYFGSVDVMRPSVLDYVDTECREGCDPVDIRDIQLPSGTDKGEEKCMTVKS</sequence>
<organism evidence="2">
    <name type="scientific">uncultured Caudovirales phage</name>
    <dbReference type="NCBI Taxonomy" id="2100421"/>
    <lineage>
        <taxon>Viruses</taxon>
        <taxon>Duplodnaviria</taxon>
        <taxon>Heunggongvirae</taxon>
        <taxon>Uroviricota</taxon>
        <taxon>Caudoviricetes</taxon>
        <taxon>Peduoviridae</taxon>
        <taxon>Maltschvirus</taxon>
        <taxon>Maltschvirus maltsch</taxon>
    </lineage>
</organism>
<evidence type="ECO:0000313" key="1">
    <source>
        <dbReference type="EMBL" id="CAB4184522.1"/>
    </source>
</evidence>
<evidence type="ECO:0000313" key="2">
    <source>
        <dbReference type="EMBL" id="CAB4219763.1"/>
    </source>
</evidence>
<dbReference type="EMBL" id="LR797072">
    <property type="protein sequence ID" value="CAB4184522.1"/>
    <property type="molecule type" value="Genomic_DNA"/>
</dbReference>
<name>A0A6J5SW73_9CAUD</name>
<protein>
    <submittedName>
        <fullName evidence="2">Uncharacterized protein</fullName>
    </submittedName>
</protein>
<gene>
    <name evidence="1" type="ORF">UFOVP1113_13</name>
    <name evidence="3" type="ORF">UFOVP1563_41</name>
    <name evidence="2" type="ORF">UFOVP1627_23</name>
</gene>
<accession>A0A6J5SW73</accession>
<evidence type="ECO:0000313" key="3">
    <source>
        <dbReference type="EMBL" id="CAB5229924.1"/>
    </source>
</evidence>
<dbReference type="EMBL" id="LR797484">
    <property type="protein sequence ID" value="CAB4219763.1"/>
    <property type="molecule type" value="Genomic_DNA"/>
</dbReference>
<reference evidence="2" key="1">
    <citation type="submission" date="2020-05" db="EMBL/GenBank/DDBJ databases">
        <authorList>
            <person name="Chiriac C."/>
            <person name="Salcher M."/>
            <person name="Ghai R."/>
            <person name="Kavagutti S V."/>
        </authorList>
    </citation>
    <scope>NUCLEOTIDE SEQUENCE</scope>
</reference>